<accession>A0ABY6NXF7</accession>
<dbReference type="PANTHER" id="PTHR43556">
    <property type="entry name" value="PEPTIDE CHAIN RELEASE FACTOR RF3"/>
    <property type="match status" value="1"/>
</dbReference>
<keyword evidence="6 7" id="KW-0342">GTP-binding</keyword>
<evidence type="ECO:0000259" key="9">
    <source>
        <dbReference type="PROSITE" id="PS51722"/>
    </source>
</evidence>
<evidence type="ECO:0000313" key="11">
    <source>
        <dbReference type="Proteomes" id="UP001164965"/>
    </source>
</evidence>
<dbReference type="HAMAP" id="MF_00072">
    <property type="entry name" value="Rel_fac_3"/>
    <property type="match status" value="1"/>
</dbReference>
<evidence type="ECO:0000256" key="6">
    <source>
        <dbReference type="ARBA" id="ARBA00023134"/>
    </source>
</evidence>
<dbReference type="InterPro" id="IPR000795">
    <property type="entry name" value="T_Tr_GTP-bd_dom"/>
</dbReference>
<dbReference type="Proteomes" id="UP001164965">
    <property type="component" value="Chromosome"/>
</dbReference>
<comment type="function">
    <text evidence="7">Increases the formation of ribosomal termination complexes and stimulates activities of RF-1 and RF-2. It binds guanine nucleotides and has strong preference for UGA stop codons. It may interact directly with the ribosome. The stimulation of RF-1 and RF-2 is significantly reduced by GTP and GDP, but not by GMP.</text>
</comment>
<dbReference type="InterPro" id="IPR009000">
    <property type="entry name" value="Transl_B-barrel_sf"/>
</dbReference>
<reference evidence="10" key="1">
    <citation type="submission" date="2022-10" db="EMBL/GenBank/DDBJ databases">
        <title>Rhodococcus sp.75.</title>
        <authorList>
            <person name="Sun M."/>
        </authorList>
    </citation>
    <scope>NUCLEOTIDE SEQUENCE</scope>
    <source>
        <strain evidence="10">75</strain>
    </source>
</reference>
<dbReference type="InterPro" id="IPR035647">
    <property type="entry name" value="EFG_III/V"/>
</dbReference>
<dbReference type="PROSITE" id="PS51722">
    <property type="entry name" value="G_TR_2"/>
    <property type="match status" value="1"/>
</dbReference>
<keyword evidence="11" id="KW-1185">Reference proteome</keyword>
<feature type="binding site" evidence="7">
    <location>
        <begin position="108"/>
        <end position="112"/>
    </location>
    <ligand>
        <name>GTP</name>
        <dbReference type="ChEBI" id="CHEBI:37565"/>
    </ligand>
</feature>
<dbReference type="PANTHER" id="PTHR43556:SF2">
    <property type="entry name" value="PEPTIDE CHAIN RELEASE FACTOR RF3"/>
    <property type="match status" value="1"/>
</dbReference>
<evidence type="ECO:0000256" key="4">
    <source>
        <dbReference type="ARBA" id="ARBA00022741"/>
    </source>
</evidence>
<dbReference type="NCBIfam" id="NF001964">
    <property type="entry name" value="PRK00741.1"/>
    <property type="match status" value="1"/>
</dbReference>
<dbReference type="SUPFAM" id="SSF52540">
    <property type="entry name" value="P-loop containing nucleoside triphosphate hydrolases"/>
    <property type="match status" value="1"/>
</dbReference>
<comment type="caution">
    <text evidence="7">Lacks conserved residue(s) required for the propagation of feature annotation.</text>
</comment>
<evidence type="ECO:0000313" key="10">
    <source>
        <dbReference type="EMBL" id="UZJ24082.1"/>
    </source>
</evidence>
<dbReference type="InterPro" id="IPR053905">
    <property type="entry name" value="EF-G-like_DII"/>
</dbReference>
<dbReference type="InterPro" id="IPR041732">
    <property type="entry name" value="RF3_GTP-bd"/>
</dbReference>
<keyword evidence="5 7" id="KW-0648">Protein biosynthesis</keyword>
<dbReference type="InterPro" id="IPR031157">
    <property type="entry name" value="G_TR_CS"/>
</dbReference>
<gene>
    <name evidence="7" type="primary">prfC</name>
    <name evidence="10" type="ORF">RHODO2019_13015</name>
</gene>
<dbReference type="Pfam" id="PF22042">
    <property type="entry name" value="EF-G_D2"/>
    <property type="match status" value="1"/>
</dbReference>
<dbReference type="InterPro" id="IPR032090">
    <property type="entry name" value="RF3_C"/>
</dbReference>
<dbReference type="SUPFAM" id="SSF50447">
    <property type="entry name" value="Translation proteins"/>
    <property type="match status" value="1"/>
</dbReference>
<keyword evidence="3 7" id="KW-0963">Cytoplasm</keyword>
<evidence type="ECO:0000256" key="8">
    <source>
        <dbReference type="NCBIfam" id="TIGR00503"/>
    </source>
</evidence>
<evidence type="ECO:0000256" key="7">
    <source>
        <dbReference type="HAMAP-Rule" id="MF_00072"/>
    </source>
</evidence>
<dbReference type="InterPro" id="IPR004548">
    <property type="entry name" value="PrfC"/>
</dbReference>
<dbReference type="Gene3D" id="2.40.30.10">
    <property type="entry name" value="Translation factors"/>
    <property type="match status" value="1"/>
</dbReference>
<keyword evidence="4 7" id="KW-0547">Nucleotide-binding</keyword>
<dbReference type="SUPFAM" id="SSF54980">
    <property type="entry name" value="EF-G C-terminal domain-like"/>
    <property type="match status" value="1"/>
</dbReference>
<dbReference type="Pfam" id="PF00009">
    <property type="entry name" value="GTP_EFTU"/>
    <property type="match status" value="1"/>
</dbReference>
<dbReference type="InterPro" id="IPR005225">
    <property type="entry name" value="Small_GTP-bd"/>
</dbReference>
<name>A0ABY6NXF7_9NOCA</name>
<sequence length="547" mass="59365">MTQPSVTTDRATAPVRAEVARRRTFAVISHPDAGKSTLTEALALHARVINEAGAIHGKAGRKSTVSDWMEMEKARGISVSSTALQFAYHSGASVDGRPGIDAVVNLVDTPGHSDFSEDTYRVLTAVDAAVMLIDAAKGLEPQTLKLFQVCRHRGIPVITVVNKWDRPGQAPLELMDEISTRIGLEPTPVYWPVGIAGDFRGLLDRRTGDYVRFTRTAGGSTIAPQEHLSAARAAEREGDAWTTAVEESELLSATGADHDEELFLAGQTSPVLFGSAVLNFGVSQLLDLLIDLAPPPRARLDVDEQPREVTDPFSAVVFKVQAGLDSAHRDRLAYMRVVSGVFERGMVVTNAATGKPFTTKYAQSVFGRDRSTVDTAYPGDVVGLVNALSLTVGDTLYSDKPVQFPPIPQFAPEHFRVLRGSVGGKAKQFRRAVEQMDSEGVVQVLRNEVRGESAPVLAAVGPMQFEVVAARMKSEFDVDAQMEPLPYALARRTDAESAAELDRQRGIEVFTRGDGVLLALVSDRWRLQYIQKELPRLTLEPLVAAAD</sequence>
<protein>
    <recommendedName>
        <fullName evidence="7 8">Peptide chain release factor 3</fullName>
        <shortName evidence="7">RF-3</shortName>
    </recommendedName>
</protein>
<dbReference type="NCBIfam" id="TIGR00503">
    <property type="entry name" value="prfC"/>
    <property type="match status" value="1"/>
</dbReference>
<dbReference type="CDD" id="cd04169">
    <property type="entry name" value="RF3"/>
    <property type="match status" value="1"/>
</dbReference>
<dbReference type="Pfam" id="PF16658">
    <property type="entry name" value="RF3_C"/>
    <property type="match status" value="1"/>
</dbReference>
<dbReference type="InterPro" id="IPR027417">
    <property type="entry name" value="P-loop_NTPase"/>
</dbReference>
<feature type="domain" description="Tr-type G" evidence="9">
    <location>
        <begin position="20"/>
        <end position="297"/>
    </location>
</feature>
<evidence type="ECO:0000256" key="3">
    <source>
        <dbReference type="ARBA" id="ARBA00022490"/>
    </source>
</evidence>
<evidence type="ECO:0000256" key="5">
    <source>
        <dbReference type="ARBA" id="ARBA00022917"/>
    </source>
</evidence>
<dbReference type="NCBIfam" id="TIGR00231">
    <property type="entry name" value="small_GTP"/>
    <property type="match status" value="1"/>
</dbReference>
<evidence type="ECO:0000256" key="2">
    <source>
        <dbReference type="ARBA" id="ARBA00009978"/>
    </source>
</evidence>
<comment type="subcellular location">
    <subcellularLocation>
        <location evidence="1 7">Cytoplasm</location>
    </subcellularLocation>
</comment>
<organism evidence="10 11">
    <name type="scientific">Rhodococcus antarcticus</name>
    <dbReference type="NCBI Taxonomy" id="2987751"/>
    <lineage>
        <taxon>Bacteria</taxon>
        <taxon>Bacillati</taxon>
        <taxon>Actinomycetota</taxon>
        <taxon>Actinomycetes</taxon>
        <taxon>Mycobacteriales</taxon>
        <taxon>Nocardiaceae</taxon>
        <taxon>Rhodococcus</taxon>
    </lineage>
</organism>
<comment type="similarity">
    <text evidence="2 7">Belongs to the TRAFAC class translation factor GTPase superfamily. Classic translation factor GTPase family. PrfC subfamily.</text>
</comment>
<evidence type="ECO:0000256" key="1">
    <source>
        <dbReference type="ARBA" id="ARBA00004496"/>
    </source>
</evidence>
<dbReference type="PROSITE" id="PS00301">
    <property type="entry name" value="G_TR_1"/>
    <property type="match status" value="1"/>
</dbReference>
<dbReference type="EMBL" id="CP110615">
    <property type="protein sequence ID" value="UZJ24082.1"/>
    <property type="molecule type" value="Genomic_DNA"/>
</dbReference>
<proteinExistence type="inferred from homology"/>
<dbReference type="Gene3D" id="3.40.50.300">
    <property type="entry name" value="P-loop containing nucleotide triphosphate hydrolases"/>
    <property type="match status" value="1"/>
</dbReference>
<dbReference type="InterPro" id="IPR038467">
    <property type="entry name" value="RF3_dom_3_sf"/>
</dbReference>
<dbReference type="Gene3D" id="3.30.70.3280">
    <property type="entry name" value="Peptide chain release factor 3, domain III"/>
    <property type="match status" value="1"/>
</dbReference>
<dbReference type="PRINTS" id="PR00315">
    <property type="entry name" value="ELONGATNFCT"/>
</dbReference>